<dbReference type="PANTHER" id="PTHR40042">
    <property type="entry name" value="HYPOTHETICAL MEMBRANE SPANNING PROTEIN"/>
    <property type="match status" value="1"/>
</dbReference>
<reference evidence="2" key="1">
    <citation type="submission" date="2022-08" db="EMBL/GenBank/DDBJ databases">
        <title>The genomic sequence of strain Paenibacillus sp. SCIV0701.</title>
        <authorList>
            <person name="Zhao H."/>
        </authorList>
    </citation>
    <scope>NUCLEOTIDE SEQUENCE</scope>
    <source>
        <strain evidence="2">SCIV0701</strain>
    </source>
</reference>
<keyword evidence="1" id="KW-0472">Membrane</keyword>
<evidence type="ECO:0000313" key="3">
    <source>
        <dbReference type="Proteomes" id="UP001141950"/>
    </source>
</evidence>
<feature type="transmembrane region" description="Helical" evidence="1">
    <location>
        <begin position="12"/>
        <end position="34"/>
    </location>
</feature>
<keyword evidence="1" id="KW-1133">Transmembrane helix</keyword>
<dbReference type="AlphaFoldDB" id="A0A9X2MLS4"/>
<evidence type="ECO:0000256" key="1">
    <source>
        <dbReference type="SAM" id="Phobius"/>
    </source>
</evidence>
<dbReference type="EMBL" id="JANIPJ010000002">
    <property type="protein sequence ID" value="MCR2802989.1"/>
    <property type="molecule type" value="Genomic_DNA"/>
</dbReference>
<feature type="transmembrane region" description="Helical" evidence="1">
    <location>
        <begin position="187"/>
        <end position="206"/>
    </location>
</feature>
<accession>A0A9X2MLS4</accession>
<dbReference type="RefSeq" id="WP_257442916.1">
    <property type="nucleotide sequence ID" value="NZ_JANIPJ010000002.1"/>
</dbReference>
<protein>
    <submittedName>
        <fullName evidence="2">DUF1405 domain-containing protein</fullName>
    </submittedName>
</protein>
<dbReference type="PANTHER" id="PTHR40042:SF1">
    <property type="entry name" value="DUF1405 DOMAIN-CONTAINING PROTEIN"/>
    <property type="match status" value="1"/>
</dbReference>
<keyword evidence="3" id="KW-1185">Reference proteome</keyword>
<gene>
    <name evidence="2" type="ORF">NQZ67_03755</name>
</gene>
<evidence type="ECO:0000313" key="2">
    <source>
        <dbReference type="EMBL" id="MCR2802989.1"/>
    </source>
</evidence>
<feature type="transmembrane region" description="Helical" evidence="1">
    <location>
        <begin position="148"/>
        <end position="167"/>
    </location>
</feature>
<dbReference type="InterPro" id="IPR009845">
    <property type="entry name" value="DUF1405"/>
</dbReference>
<comment type="caution">
    <text evidence="2">The sequence shown here is derived from an EMBL/GenBank/DDBJ whole genome shotgun (WGS) entry which is preliminary data.</text>
</comment>
<organism evidence="2 3">
    <name type="scientific">Paenibacillus soyae</name>
    <dbReference type="NCBI Taxonomy" id="2969249"/>
    <lineage>
        <taxon>Bacteria</taxon>
        <taxon>Bacillati</taxon>
        <taxon>Bacillota</taxon>
        <taxon>Bacilli</taxon>
        <taxon>Bacillales</taxon>
        <taxon>Paenibacillaceae</taxon>
        <taxon>Paenibacillus</taxon>
    </lineage>
</organism>
<keyword evidence="1" id="KW-0812">Transmembrane</keyword>
<dbReference type="Proteomes" id="UP001141950">
    <property type="component" value="Unassembled WGS sequence"/>
</dbReference>
<feature type="transmembrane region" description="Helical" evidence="1">
    <location>
        <begin position="86"/>
        <end position="111"/>
    </location>
</feature>
<name>A0A9X2MLS4_9BACL</name>
<proteinExistence type="predicted"/>
<dbReference type="Pfam" id="PF07187">
    <property type="entry name" value="DUF1405"/>
    <property type="match status" value="1"/>
</dbReference>
<feature type="transmembrane region" description="Helical" evidence="1">
    <location>
        <begin position="54"/>
        <end position="74"/>
    </location>
</feature>
<sequence>MGLKLFFSRSFLLNRHFLWLLFIVNLLGTIYGYIWYDDQLYWTAVHKPDWMIPFVPDSPTSSLFFTASLLYLLYPMQKPSKAALGARVIIEALAVVCSVKYGIWAVAMIVWGAAQGDVLNWQHYMLMASHLAMAVEVLLYLRFMKAGTGALAIGLAWLLLNDTMDYTQDIYPWLPEELEDDLVSVRTFTYALSVASFIAPLILLRFRKHE</sequence>